<accession>A0AA38R7W3</accession>
<comment type="cofactor">
    <cofactor evidence="1 16 17">
        <name>heme</name>
        <dbReference type="ChEBI" id="CHEBI:30413"/>
    </cofactor>
</comment>
<comment type="caution">
    <text evidence="20">The sequence shown here is derived from an EMBL/GenBank/DDBJ whole genome shotgun (WGS) entry which is preliminary data.</text>
</comment>
<dbReference type="PROSITE" id="PS51384">
    <property type="entry name" value="FAD_FR"/>
    <property type="match status" value="1"/>
</dbReference>
<dbReference type="InterPro" id="IPR003097">
    <property type="entry name" value="CysJ-like_FAD-binding"/>
</dbReference>
<dbReference type="PIRSF" id="PIRSF000209">
    <property type="entry name" value="Bifunctional_P450_P450R"/>
    <property type="match status" value="1"/>
</dbReference>
<evidence type="ECO:0000313" key="20">
    <source>
        <dbReference type="EMBL" id="KAJ9138479.1"/>
    </source>
</evidence>
<dbReference type="InterPro" id="IPR023206">
    <property type="entry name" value="Bifunctional_P450_P450_red"/>
</dbReference>
<feature type="binding site" description="axial binding residue" evidence="17">
    <location>
        <position position="409"/>
    </location>
    <ligand>
        <name>heme</name>
        <dbReference type="ChEBI" id="CHEBI:30413"/>
    </ligand>
    <ligandPart>
        <name>Fe</name>
        <dbReference type="ChEBI" id="CHEBI:18248"/>
    </ligandPart>
</feature>
<keyword evidence="10 16" id="KW-0249">Electron transport</keyword>
<reference evidence="20" key="1">
    <citation type="submission" date="2022-07" db="EMBL/GenBank/DDBJ databases">
        <title>Fungi with potential for degradation of polypropylene.</title>
        <authorList>
            <person name="Gostincar C."/>
        </authorList>
    </citation>
    <scope>NUCLEOTIDE SEQUENCE</scope>
    <source>
        <strain evidence="20">EXF-13308</strain>
    </source>
</reference>
<dbReference type="EC" id="1.14.14.1" evidence="16"/>
<dbReference type="SUPFAM" id="SSF52343">
    <property type="entry name" value="Ferredoxin reductase-like, C-terminal NADP-linked domain"/>
    <property type="match status" value="1"/>
</dbReference>
<evidence type="ECO:0000256" key="4">
    <source>
        <dbReference type="ARBA" id="ARBA00022617"/>
    </source>
</evidence>
<evidence type="ECO:0000256" key="7">
    <source>
        <dbReference type="ARBA" id="ARBA00022723"/>
    </source>
</evidence>
<evidence type="ECO:0000256" key="13">
    <source>
        <dbReference type="ARBA" id="ARBA00023033"/>
    </source>
</evidence>
<dbReference type="Proteomes" id="UP001174694">
    <property type="component" value="Unassembled WGS sequence"/>
</dbReference>
<dbReference type="InterPro" id="IPR001433">
    <property type="entry name" value="OxRdtase_FAD/NAD-bd"/>
</dbReference>
<dbReference type="GO" id="GO:0005829">
    <property type="term" value="C:cytosol"/>
    <property type="evidence" value="ECO:0007669"/>
    <property type="project" value="TreeGrafter"/>
</dbReference>
<dbReference type="InterPro" id="IPR036396">
    <property type="entry name" value="Cyt_P450_sf"/>
</dbReference>
<dbReference type="PRINTS" id="PR00385">
    <property type="entry name" value="P450"/>
</dbReference>
<dbReference type="FunFam" id="1.20.990.10:FF:000011">
    <property type="entry name" value="Bifunctional cytochrome P450/NADPH--P450 reductase"/>
    <property type="match status" value="1"/>
</dbReference>
<dbReference type="InterPro" id="IPR039261">
    <property type="entry name" value="FNR_nucleotide-bd"/>
</dbReference>
<comment type="similarity">
    <text evidence="2 16">In the N-terminal section; belongs to the cytochrome P450 family.</text>
</comment>
<dbReference type="SUPFAM" id="SSF48264">
    <property type="entry name" value="Cytochrome P450"/>
    <property type="match status" value="1"/>
</dbReference>
<dbReference type="GO" id="GO:0010181">
    <property type="term" value="F:FMN binding"/>
    <property type="evidence" value="ECO:0007669"/>
    <property type="project" value="UniProtKB-UniRule"/>
</dbReference>
<evidence type="ECO:0000259" key="18">
    <source>
        <dbReference type="PROSITE" id="PS50902"/>
    </source>
</evidence>
<dbReference type="PANTHER" id="PTHR19384:SF127">
    <property type="entry name" value="BIFUNCTIONAL CYTOCHROME P450_NADPH--P450 REDUCTASE"/>
    <property type="match status" value="1"/>
</dbReference>
<evidence type="ECO:0000256" key="1">
    <source>
        <dbReference type="ARBA" id="ARBA00001971"/>
    </source>
</evidence>
<dbReference type="GO" id="GO:0005506">
    <property type="term" value="F:iron ion binding"/>
    <property type="evidence" value="ECO:0007669"/>
    <property type="project" value="UniProtKB-UniRule"/>
</dbReference>
<sequence length="1075" mass="118083">MAEETSTPIPGPPGYPFLGNIGDINQDFPLGSMVDLADKYGEIYRLQFPGRAAVFVSSYALVNEACDEKRFRKSVGAVLSEVRNGVHDGLFTANAEEPNWGIAHRVLMPAFGPMSIKGMFDEMHDIATQLAMKWARHGPETPIMVTDDFTRLTLDTLALCAMDYRFNSYYHDEMHPFIQAMGDFLTESGTRSRRPPFMSIFHRQADLKYEEDIRLLRKTADDVLKARKQHPTDRKDLLSAMLNGKDPKAGQKMTDQSITDNLITFLIAGHETTSGLLSFAFFNLLKHPAAYRKAQEEVDEVVGTGPILVEHMGKLPYIAAILRETLRLSATIPIIAVSALKDDILGGKYFVKEGQPIGLLFAKSHLDPAVYGDDANEFVPERMLDENFERLNREFPNCWKPFGNGMRACIGRPFAWQEAILVMAMLLQNFNFMMDDPQYHLSIKQTLTIKPKNFYMRATLRDGLTPLQLEHRLSGSASLPPSMSNSVVGLSSSLNKVSLAGKGKPMSIYYGSNSGTCEALAQRLASDAASHGYSAVAVDPLDAANQNVPTDHPVVIITASYEGQPPDNAALFVGWLQSLKGKEMEKVSYAVFGCGHHDWAQTFHRIPKLVDSTMEKLGGSRIARIGLTDAAEGDMFTDFETWEDEVFWPAIAERFGSAEAGEGDAVQPGLSVEISTPRSSTLRQDVKEAFVVDASDLTSPGASPKKHMEVQLPTDLRYAAGDYLAVLPLNPKEIVHRAMRRFRLPWDAHITISSVGRTTLPTNVSIPADDVLGAYVELAQPATKRGILALAEATNDAGTKEKLRILATDAYSTEVSAKRVSVLDLLERFSSVSLPFGSFLSLLPPMRVRQYSISSSPLWNPSHVTLTYSLLDAPALSGTGRHVGVASSYLSSLAPGDKLHVAIRPSHAAFHLPADAERTPIIMIAAGAGLAPFRGFVQERAAQSGAGRPLAPALLFFGCRDPALDDLYRAELDRWQALGAVDVRRAYSRRPEASGGCAHVQDRLWADRADVGELWERGAKVYVCGSRGVGESVKGAAIRIYKWLAEEKGGSMSEEEATALFESVRNERYATDVFD</sequence>
<evidence type="ECO:0000256" key="2">
    <source>
        <dbReference type="ARBA" id="ARBA00010018"/>
    </source>
</evidence>
<comment type="catalytic activity">
    <reaction evidence="15 16">
        <text>2 oxidized [cytochrome P450] + NADPH = 2 reduced [cytochrome P450] + NADP(+) + H(+)</text>
        <dbReference type="Rhea" id="RHEA:24040"/>
        <dbReference type="Rhea" id="RHEA-COMP:14627"/>
        <dbReference type="Rhea" id="RHEA-COMP:14628"/>
        <dbReference type="ChEBI" id="CHEBI:15378"/>
        <dbReference type="ChEBI" id="CHEBI:55376"/>
        <dbReference type="ChEBI" id="CHEBI:57783"/>
        <dbReference type="ChEBI" id="CHEBI:58349"/>
        <dbReference type="ChEBI" id="CHEBI:60344"/>
        <dbReference type="EC" id="1.6.2.4"/>
    </reaction>
</comment>
<dbReference type="InterPro" id="IPR017972">
    <property type="entry name" value="Cyt_P450_CS"/>
</dbReference>
<dbReference type="InterPro" id="IPR001128">
    <property type="entry name" value="Cyt_P450"/>
</dbReference>
<keyword evidence="21" id="KW-1185">Reference proteome</keyword>
<dbReference type="Gene3D" id="1.20.990.10">
    <property type="entry name" value="NADPH-cytochrome p450 Reductase, Chain A, domain 3"/>
    <property type="match status" value="1"/>
</dbReference>
<evidence type="ECO:0000256" key="8">
    <source>
        <dbReference type="ARBA" id="ARBA00022827"/>
    </source>
</evidence>
<keyword evidence="11 16" id="KW-0560">Oxidoreductase</keyword>
<dbReference type="Gene3D" id="3.40.50.80">
    <property type="entry name" value="Nucleotide-binding domain of ferredoxin-NADP reductase (FNR) module"/>
    <property type="match status" value="1"/>
</dbReference>
<keyword evidence="3 16" id="KW-0813">Transport</keyword>
<comment type="catalytic activity">
    <reaction evidence="14 16">
        <text>an organic molecule + reduced [NADPH--hemoprotein reductase] + O2 = an alcohol + oxidized [NADPH--hemoprotein reductase] + H2O + H(+)</text>
        <dbReference type="Rhea" id="RHEA:17149"/>
        <dbReference type="Rhea" id="RHEA-COMP:11964"/>
        <dbReference type="Rhea" id="RHEA-COMP:11965"/>
        <dbReference type="ChEBI" id="CHEBI:15377"/>
        <dbReference type="ChEBI" id="CHEBI:15378"/>
        <dbReference type="ChEBI" id="CHEBI:15379"/>
        <dbReference type="ChEBI" id="CHEBI:30879"/>
        <dbReference type="ChEBI" id="CHEBI:57618"/>
        <dbReference type="ChEBI" id="CHEBI:58210"/>
        <dbReference type="ChEBI" id="CHEBI:142491"/>
        <dbReference type="EC" id="1.14.14.1"/>
    </reaction>
</comment>
<keyword evidence="12 16" id="KW-0408">Iron</keyword>
<dbReference type="Gene3D" id="2.40.30.10">
    <property type="entry name" value="Translation factors"/>
    <property type="match status" value="1"/>
</dbReference>
<dbReference type="InterPro" id="IPR008254">
    <property type="entry name" value="Flavodoxin/NO_synth"/>
</dbReference>
<dbReference type="GO" id="GO:0050660">
    <property type="term" value="F:flavin adenine dinucleotide binding"/>
    <property type="evidence" value="ECO:0007669"/>
    <property type="project" value="TreeGrafter"/>
</dbReference>
<dbReference type="FunFam" id="1.10.630.10:FF:000040">
    <property type="entry name" value="Bifunctional cytochrome P450/NADPH--P450 reductase"/>
    <property type="match status" value="1"/>
</dbReference>
<dbReference type="InterPro" id="IPR002401">
    <property type="entry name" value="Cyt_P450_E_grp-I"/>
</dbReference>
<dbReference type="PRINTS" id="PR00463">
    <property type="entry name" value="EP450I"/>
</dbReference>
<evidence type="ECO:0000313" key="21">
    <source>
        <dbReference type="Proteomes" id="UP001174694"/>
    </source>
</evidence>
<keyword evidence="9 16" id="KW-0521">NADP</keyword>
<dbReference type="SUPFAM" id="SSF63380">
    <property type="entry name" value="Riboflavin synthase domain-like"/>
    <property type="match status" value="1"/>
</dbReference>
<evidence type="ECO:0000256" key="12">
    <source>
        <dbReference type="ARBA" id="ARBA00023004"/>
    </source>
</evidence>
<feature type="domain" description="Flavodoxin-like" evidence="18">
    <location>
        <begin position="506"/>
        <end position="647"/>
    </location>
</feature>
<dbReference type="Pfam" id="PF00258">
    <property type="entry name" value="Flavodoxin_1"/>
    <property type="match status" value="1"/>
</dbReference>
<dbReference type="EMBL" id="JANBVO010000030">
    <property type="protein sequence ID" value="KAJ9138479.1"/>
    <property type="molecule type" value="Genomic_DNA"/>
</dbReference>
<dbReference type="FunFam" id="2.40.30.10:FF:000198">
    <property type="entry name" value="Bifunctional cytochrome P450/NADPH--P450 reductase"/>
    <property type="match status" value="1"/>
</dbReference>
<keyword evidence="6 16" id="KW-0288">FMN</keyword>
<dbReference type="Pfam" id="PF00667">
    <property type="entry name" value="FAD_binding_1"/>
    <property type="match status" value="1"/>
</dbReference>
<name>A0AA38R7W3_9PEZI</name>
<dbReference type="InterPro" id="IPR017927">
    <property type="entry name" value="FAD-bd_FR_type"/>
</dbReference>
<evidence type="ECO:0000256" key="10">
    <source>
        <dbReference type="ARBA" id="ARBA00022982"/>
    </source>
</evidence>
<dbReference type="Gene3D" id="1.10.630.10">
    <property type="entry name" value="Cytochrome P450"/>
    <property type="match status" value="1"/>
</dbReference>
<dbReference type="GO" id="GO:0070330">
    <property type="term" value="F:aromatase activity"/>
    <property type="evidence" value="ECO:0007669"/>
    <property type="project" value="UniProtKB-UniRule"/>
</dbReference>
<protein>
    <recommendedName>
        <fullName evidence="16">Bifunctional cytochrome P450/NADPH--P450 reductase</fullName>
    </recommendedName>
    <domain>
        <recommendedName>
            <fullName evidence="16">Cytochrome P450</fullName>
            <ecNumber evidence="16">1.14.14.1</ecNumber>
        </recommendedName>
    </domain>
    <domain>
        <recommendedName>
            <fullName evidence="16">NADPH--cytochrome P450 reductase</fullName>
            <ecNumber evidence="16">1.6.2.4</ecNumber>
        </recommendedName>
    </domain>
</protein>
<dbReference type="InterPro" id="IPR029039">
    <property type="entry name" value="Flavoprotein-like_sf"/>
</dbReference>
<evidence type="ECO:0000256" key="9">
    <source>
        <dbReference type="ARBA" id="ARBA00022857"/>
    </source>
</evidence>
<evidence type="ECO:0000256" key="5">
    <source>
        <dbReference type="ARBA" id="ARBA00022630"/>
    </source>
</evidence>
<dbReference type="InterPro" id="IPR017938">
    <property type="entry name" value="Riboflavin_synthase-like_b-brl"/>
</dbReference>
<keyword evidence="8 16" id="KW-0274">FAD</keyword>
<keyword evidence="4 16" id="KW-0349">Heme</keyword>
<dbReference type="SUPFAM" id="SSF52218">
    <property type="entry name" value="Flavoproteins"/>
    <property type="match status" value="1"/>
</dbReference>
<dbReference type="CDD" id="cd06206">
    <property type="entry name" value="bifunctional_CYPOR"/>
    <property type="match status" value="1"/>
</dbReference>
<keyword evidence="5 16" id="KW-0285">Flavoprotein</keyword>
<organism evidence="20 21">
    <name type="scientific">Pleurostoma richardsiae</name>
    <dbReference type="NCBI Taxonomy" id="41990"/>
    <lineage>
        <taxon>Eukaryota</taxon>
        <taxon>Fungi</taxon>
        <taxon>Dikarya</taxon>
        <taxon>Ascomycota</taxon>
        <taxon>Pezizomycotina</taxon>
        <taxon>Sordariomycetes</taxon>
        <taxon>Sordariomycetidae</taxon>
        <taxon>Calosphaeriales</taxon>
        <taxon>Pleurostomataceae</taxon>
        <taxon>Pleurostoma</taxon>
    </lineage>
</organism>
<comment type="cofactor">
    <cofactor evidence="16">
        <name>FAD</name>
        <dbReference type="ChEBI" id="CHEBI:57692"/>
    </cofactor>
    <cofactor evidence="16">
        <name>FMN</name>
        <dbReference type="ChEBI" id="CHEBI:58210"/>
    </cofactor>
</comment>
<keyword evidence="7 16" id="KW-0479">Metal-binding</keyword>
<evidence type="ECO:0000256" key="6">
    <source>
        <dbReference type="ARBA" id="ARBA00022643"/>
    </source>
</evidence>
<evidence type="ECO:0000256" key="16">
    <source>
        <dbReference type="PIRNR" id="PIRNR000209"/>
    </source>
</evidence>
<dbReference type="AlphaFoldDB" id="A0AA38R7W3"/>
<dbReference type="PROSITE" id="PS00086">
    <property type="entry name" value="CYTOCHROME_P450"/>
    <property type="match status" value="1"/>
</dbReference>
<evidence type="ECO:0000256" key="17">
    <source>
        <dbReference type="PIRSR" id="PIRSR000209-1"/>
    </source>
</evidence>
<proteinExistence type="inferred from homology"/>
<dbReference type="PROSITE" id="PS50902">
    <property type="entry name" value="FLAVODOXIN_LIKE"/>
    <property type="match status" value="1"/>
</dbReference>
<dbReference type="EC" id="1.6.2.4" evidence="16"/>
<evidence type="ECO:0000256" key="3">
    <source>
        <dbReference type="ARBA" id="ARBA00022448"/>
    </source>
</evidence>
<dbReference type="GO" id="GO:0003958">
    <property type="term" value="F:NADPH-hemoprotein reductase activity"/>
    <property type="evidence" value="ECO:0007669"/>
    <property type="project" value="UniProtKB-UniRule"/>
</dbReference>
<dbReference type="Pfam" id="PF00067">
    <property type="entry name" value="p450"/>
    <property type="match status" value="1"/>
</dbReference>
<dbReference type="PANTHER" id="PTHR19384">
    <property type="entry name" value="NITRIC OXIDE SYNTHASE-RELATED"/>
    <property type="match status" value="1"/>
</dbReference>
<dbReference type="GO" id="GO:0020037">
    <property type="term" value="F:heme binding"/>
    <property type="evidence" value="ECO:0007669"/>
    <property type="project" value="UniProtKB-UniRule"/>
</dbReference>
<dbReference type="FunFam" id="3.40.50.360:FF:000032">
    <property type="entry name" value="Bifunctional cytochrome P450/NADPH--P450 reductase"/>
    <property type="match status" value="1"/>
</dbReference>
<evidence type="ECO:0000256" key="14">
    <source>
        <dbReference type="ARBA" id="ARBA00047827"/>
    </source>
</evidence>
<dbReference type="Pfam" id="PF00175">
    <property type="entry name" value="NAD_binding_1"/>
    <property type="match status" value="1"/>
</dbReference>
<keyword evidence="13 16" id="KW-0503">Monooxygenase</keyword>
<dbReference type="InterPro" id="IPR023173">
    <property type="entry name" value="NADPH_Cyt_P450_Rdtase_alpha"/>
</dbReference>
<gene>
    <name evidence="20" type="ORF">NKR23_g8503</name>
</gene>
<dbReference type="Gene3D" id="3.40.50.360">
    <property type="match status" value="1"/>
</dbReference>
<evidence type="ECO:0000259" key="19">
    <source>
        <dbReference type="PROSITE" id="PS51384"/>
    </source>
</evidence>
<dbReference type="CDD" id="cd11068">
    <property type="entry name" value="CYP120A1"/>
    <property type="match status" value="1"/>
</dbReference>
<evidence type="ECO:0000256" key="15">
    <source>
        <dbReference type="ARBA" id="ARBA00049342"/>
    </source>
</evidence>
<evidence type="ECO:0000256" key="11">
    <source>
        <dbReference type="ARBA" id="ARBA00023002"/>
    </source>
</evidence>
<feature type="domain" description="FAD-binding FR-type" evidence="19">
    <location>
        <begin position="684"/>
        <end position="913"/>
    </location>
</feature>